<proteinExistence type="predicted"/>
<dbReference type="Proteomes" id="UP000251402">
    <property type="component" value="Chromosome"/>
</dbReference>
<reference evidence="1" key="1">
    <citation type="submission" date="2019-08" db="EMBL/GenBank/DDBJ databases">
        <title>Comparative genome analysis confer to the adaptation heavy metal polluted environment.</title>
        <authorList>
            <person name="Li Y."/>
        </authorList>
    </citation>
    <scope>NUCLEOTIDE SEQUENCE [LARGE SCALE GENOMIC DNA]</scope>
    <source>
        <strain evidence="1">P1</strain>
    </source>
</reference>
<dbReference type="RefSeq" id="WP_112568238.1">
    <property type="nucleotide sequence ID" value="NZ_CP043450.1"/>
</dbReference>
<sequence length="325" mass="37687">MNEKICGYIMPISGLGKYTEQHWQFIKKLLDKIVGEAGFGEAEIVSYDPVSLNIKETIFNNIFTIPIVICDVSGYNPNVLFELGLRVGFDMPVLIIKDKSTEFKFDLSSYNHVIYPDEIESLEESQPEYLLFHNTLLKKLVKMKIAYDSDSPVLSPLTSYLSNENYLKVKRGVPFNIKGTYEYICYRTNVGYSHGGLCDITMVNSFGNLIDWQLQGRRCWMKASKLMPLQLFKPPYQWDTQKAIIFHDRSFILNYKIETEDRNIIGVIYGKVEARSGSNQIDSFQGHYHQDSGGELTKGRYKMVRINPKQELDNYKFQLRRKKEK</sequence>
<dbReference type="EMBL" id="CP043450">
    <property type="protein sequence ID" value="QEM13168.1"/>
    <property type="molecule type" value="Genomic_DNA"/>
</dbReference>
<dbReference type="OrthoDB" id="9815193at2"/>
<evidence type="ECO:0000313" key="1">
    <source>
        <dbReference type="EMBL" id="QEM13168.1"/>
    </source>
</evidence>
<evidence type="ECO:0000313" key="2">
    <source>
        <dbReference type="Proteomes" id="UP000251402"/>
    </source>
</evidence>
<organism evidence="1 2">
    <name type="scientific">Mucilaginibacter rubeus</name>
    <dbReference type="NCBI Taxonomy" id="2027860"/>
    <lineage>
        <taxon>Bacteria</taxon>
        <taxon>Pseudomonadati</taxon>
        <taxon>Bacteroidota</taxon>
        <taxon>Sphingobacteriia</taxon>
        <taxon>Sphingobacteriales</taxon>
        <taxon>Sphingobacteriaceae</taxon>
        <taxon>Mucilaginibacter</taxon>
    </lineage>
</organism>
<name>A0A5C1I6N4_9SPHI</name>
<protein>
    <submittedName>
        <fullName evidence="1">Uncharacterized protein</fullName>
    </submittedName>
</protein>
<gene>
    <name evidence="1" type="ORF">DEO27_025210</name>
</gene>
<dbReference type="KEGG" id="mrub:DEO27_025210"/>
<accession>A0A5C1I6N4</accession>
<keyword evidence="2" id="KW-1185">Reference proteome</keyword>
<dbReference type="AlphaFoldDB" id="A0A5C1I6N4"/>